<keyword evidence="1" id="KW-0732">Signal</keyword>
<dbReference type="Proteomes" id="UP000271241">
    <property type="component" value="Unassembled WGS sequence"/>
</dbReference>
<evidence type="ECO:0000313" key="2">
    <source>
        <dbReference type="EMBL" id="RKP07787.1"/>
    </source>
</evidence>
<evidence type="ECO:0000256" key="1">
    <source>
        <dbReference type="SAM" id="SignalP"/>
    </source>
</evidence>
<evidence type="ECO:0000313" key="3">
    <source>
        <dbReference type="Proteomes" id="UP000271241"/>
    </source>
</evidence>
<sequence length="157" mass="16348">MRCSTLAGALVAVAAMLLPSLADARPSDLTVPEACPHKTWKAVCQRYCLCQGYTIQANRCYAADECTLMCKCSGTSFTATVRNAFASAKGLTAGQCALASDDGTPPTSGAYNGDPICDGECHAKCDNYLGQLVRDPAVSIIPDGGDDSGIVVFAKKQ</sequence>
<feature type="signal peptide" evidence="1">
    <location>
        <begin position="1"/>
        <end position="24"/>
    </location>
</feature>
<accession>A0A4P9XP67</accession>
<dbReference type="AlphaFoldDB" id="A0A4P9XP67"/>
<protein>
    <submittedName>
        <fullName evidence="2">Uncharacterized protein</fullName>
    </submittedName>
</protein>
<keyword evidence="3" id="KW-1185">Reference proteome</keyword>
<gene>
    <name evidence="2" type="ORF">THASP1DRAFT_24120</name>
</gene>
<feature type="chain" id="PRO_5020802345" evidence="1">
    <location>
        <begin position="25"/>
        <end position="157"/>
    </location>
</feature>
<organism evidence="2 3">
    <name type="scientific">Thamnocephalis sphaerospora</name>
    <dbReference type="NCBI Taxonomy" id="78915"/>
    <lineage>
        <taxon>Eukaryota</taxon>
        <taxon>Fungi</taxon>
        <taxon>Fungi incertae sedis</taxon>
        <taxon>Zoopagomycota</taxon>
        <taxon>Zoopagomycotina</taxon>
        <taxon>Zoopagomycetes</taxon>
        <taxon>Zoopagales</taxon>
        <taxon>Sigmoideomycetaceae</taxon>
        <taxon>Thamnocephalis</taxon>
    </lineage>
</organism>
<reference evidence="3" key="1">
    <citation type="journal article" date="2018" name="Nat. Microbiol.">
        <title>Leveraging single-cell genomics to expand the fungal tree of life.</title>
        <authorList>
            <person name="Ahrendt S.R."/>
            <person name="Quandt C.A."/>
            <person name="Ciobanu D."/>
            <person name="Clum A."/>
            <person name="Salamov A."/>
            <person name="Andreopoulos B."/>
            <person name="Cheng J.F."/>
            <person name="Woyke T."/>
            <person name="Pelin A."/>
            <person name="Henrissat B."/>
            <person name="Reynolds N.K."/>
            <person name="Benny G.L."/>
            <person name="Smith M.E."/>
            <person name="James T.Y."/>
            <person name="Grigoriev I.V."/>
        </authorList>
    </citation>
    <scope>NUCLEOTIDE SEQUENCE [LARGE SCALE GENOMIC DNA]</scope>
    <source>
        <strain evidence="3">RSA 1356</strain>
    </source>
</reference>
<proteinExistence type="predicted"/>
<name>A0A4P9XP67_9FUNG</name>
<dbReference type="EMBL" id="KZ992673">
    <property type="protein sequence ID" value="RKP07787.1"/>
    <property type="molecule type" value="Genomic_DNA"/>
</dbReference>